<keyword evidence="5" id="KW-1185">Reference proteome</keyword>
<dbReference type="PRINTS" id="PR01270">
    <property type="entry name" value="HDASUPER"/>
</dbReference>
<dbReference type="GO" id="GO:0004407">
    <property type="term" value="F:histone deacetylase activity"/>
    <property type="evidence" value="ECO:0007669"/>
    <property type="project" value="InterPro"/>
</dbReference>
<feature type="domain" description="Histone deacetylase" evidence="3">
    <location>
        <begin position="18"/>
        <end position="284"/>
    </location>
</feature>
<dbReference type="AlphaFoldDB" id="A0A074KVQ7"/>
<dbReference type="PANTHER" id="PTHR10625">
    <property type="entry name" value="HISTONE DEACETYLASE HDAC1-RELATED"/>
    <property type="match status" value="1"/>
</dbReference>
<name>A0A074KVQ7_9BACT</name>
<comment type="similarity">
    <text evidence="1">Belongs to the histone deacetylase family.</text>
</comment>
<evidence type="ECO:0000256" key="2">
    <source>
        <dbReference type="ARBA" id="ARBA00022801"/>
    </source>
</evidence>
<dbReference type="InterPro" id="IPR044150">
    <property type="entry name" value="HDAC_classIV"/>
</dbReference>
<evidence type="ECO:0000313" key="5">
    <source>
        <dbReference type="Proteomes" id="UP000027821"/>
    </source>
</evidence>
<keyword evidence="2" id="KW-0378">Hydrolase</keyword>
<dbReference type="STRING" id="1048983.EL17_07905"/>
<dbReference type="InterPro" id="IPR037138">
    <property type="entry name" value="His_deacetylse_dom_sf"/>
</dbReference>
<protein>
    <submittedName>
        <fullName evidence="4">Deacetylase</fullName>
    </submittedName>
</protein>
<gene>
    <name evidence="4" type="ORF">EL17_07905</name>
</gene>
<dbReference type="Pfam" id="PF00850">
    <property type="entry name" value="Hist_deacetyl"/>
    <property type="match status" value="1"/>
</dbReference>
<dbReference type="GO" id="GO:0040029">
    <property type="term" value="P:epigenetic regulation of gene expression"/>
    <property type="evidence" value="ECO:0007669"/>
    <property type="project" value="TreeGrafter"/>
</dbReference>
<proteinExistence type="inferred from homology"/>
<dbReference type="Proteomes" id="UP000027821">
    <property type="component" value="Unassembled WGS sequence"/>
</dbReference>
<organism evidence="4 5">
    <name type="scientific">Anditalea andensis</name>
    <dbReference type="NCBI Taxonomy" id="1048983"/>
    <lineage>
        <taxon>Bacteria</taxon>
        <taxon>Pseudomonadati</taxon>
        <taxon>Bacteroidota</taxon>
        <taxon>Cytophagia</taxon>
        <taxon>Cytophagales</taxon>
        <taxon>Cytophagaceae</taxon>
        <taxon>Anditalea</taxon>
    </lineage>
</organism>
<dbReference type="EMBL" id="JMIH01000016">
    <property type="protein sequence ID" value="KEO74061.1"/>
    <property type="molecule type" value="Genomic_DNA"/>
</dbReference>
<dbReference type="InterPro" id="IPR023801">
    <property type="entry name" value="His_deacetylse_dom"/>
</dbReference>
<evidence type="ECO:0000256" key="1">
    <source>
        <dbReference type="ARBA" id="ARBA00005947"/>
    </source>
</evidence>
<reference evidence="4 5" key="1">
    <citation type="submission" date="2014-04" db="EMBL/GenBank/DDBJ databases">
        <title>Characterization and application of a salt tolerant electro-active bacterium.</title>
        <authorList>
            <person name="Yang L."/>
            <person name="Wei S."/>
            <person name="Tay Q.X.M."/>
        </authorList>
    </citation>
    <scope>NUCLEOTIDE SEQUENCE [LARGE SCALE GENOMIC DNA]</scope>
    <source>
        <strain evidence="4 5">LY1</strain>
    </source>
</reference>
<dbReference type="PANTHER" id="PTHR10625:SF19">
    <property type="entry name" value="HISTONE DEACETYLASE 12"/>
    <property type="match status" value="1"/>
</dbReference>
<dbReference type="eggNOG" id="COG0123">
    <property type="taxonomic scope" value="Bacteria"/>
</dbReference>
<comment type="caution">
    <text evidence="4">The sequence shown here is derived from an EMBL/GenBank/DDBJ whole genome shotgun (WGS) entry which is preliminary data.</text>
</comment>
<dbReference type="SUPFAM" id="SSF52768">
    <property type="entry name" value="Arginase/deacetylase"/>
    <property type="match status" value="1"/>
</dbReference>
<sequence length="300" mass="34109">MLKIAWSPIYAHPLPPGHRFPMEKYDLLPEQLLYEGTIAKENLFEPPKLIERWIINTHDPSYFKKLKDLQLSKSEIRKTGFPVNELLVKREIHIMSGSVQACLYALEYGIAFNIAGGTHHAFTDRGEGFCLLNDIAISANYLLENNLANKILVIDLDVHQGNGTAEIFKERGEVFTFSMHGAHNYPLHKEKSDLDIPLPDGTGDEAYMGHLRKHLEPLFIDYAPDFIIYQCGVDILATDKLGRLNISMHGCRERDKIVLESAREKNIPIMCCMGGGYSEKINHIIEAHANTYRLAQDIFF</sequence>
<dbReference type="InterPro" id="IPR023696">
    <property type="entry name" value="Ureohydrolase_dom_sf"/>
</dbReference>
<dbReference type="Gene3D" id="3.40.800.20">
    <property type="entry name" value="Histone deacetylase domain"/>
    <property type="match status" value="1"/>
</dbReference>
<evidence type="ECO:0000259" key="3">
    <source>
        <dbReference type="Pfam" id="PF00850"/>
    </source>
</evidence>
<dbReference type="CDD" id="cd09993">
    <property type="entry name" value="HDAC_classIV"/>
    <property type="match status" value="1"/>
</dbReference>
<dbReference type="GO" id="GO:0016787">
    <property type="term" value="F:hydrolase activity"/>
    <property type="evidence" value="ECO:0007669"/>
    <property type="project" value="UniProtKB-KW"/>
</dbReference>
<dbReference type="OrthoDB" id="9808367at2"/>
<dbReference type="InterPro" id="IPR000286">
    <property type="entry name" value="HDACs"/>
</dbReference>
<evidence type="ECO:0000313" key="4">
    <source>
        <dbReference type="EMBL" id="KEO74061.1"/>
    </source>
</evidence>
<accession>A0A074KVQ7</accession>
<dbReference type="RefSeq" id="WP_035072825.1">
    <property type="nucleotide sequence ID" value="NZ_JMIH01000016.1"/>
</dbReference>